<keyword evidence="1" id="KW-0732">Signal</keyword>
<dbReference type="HOGENOM" id="CLU_1347243_0_0_10"/>
<sequence length="212" mass="24272">MKNRFLAVVFTTLFSFAFNFTSFAQFKKENLKIGISYGTGSQNKFPFNLASYSHTVTFYKGVVNYKLSEKGRWTFETNIEPSYNVAEHQLLNKFFIKPTEPDYQEKQDLFTQKRTIKEYVLNCGLIARYTIYKSVSVYALGSVGPMISDKETERLAKGFAFSDIFGLGVSYGIDNIQLDARCSVRHTSNLETKQPNNGHNTTNIEFSILYNL</sequence>
<dbReference type="AlphaFoldDB" id="A0A0C5W9Y4"/>
<dbReference type="Proteomes" id="UP000032229">
    <property type="component" value="Chromosome"/>
</dbReference>
<dbReference type="EMBL" id="CP007202">
    <property type="protein sequence ID" value="AJR03948.1"/>
    <property type="molecule type" value="Genomic_DNA"/>
</dbReference>
<dbReference type="InterPro" id="IPR011250">
    <property type="entry name" value="OMP/PagP_B-barrel"/>
</dbReference>
<proteinExistence type="predicted"/>
<evidence type="ECO:0000313" key="2">
    <source>
        <dbReference type="EMBL" id="AJR03948.1"/>
    </source>
</evidence>
<feature type="chain" id="PRO_5002191647" description="Lipid A 3-O-deacylase" evidence="1">
    <location>
        <begin position="25"/>
        <end position="212"/>
    </location>
</feature>
<accession>A0A0C5W9Y4</accession>
<dbReference type="KEGG" id="sze:AW14_10230"/>
<feature type="signal peptide" evidence="1">
    <location>
        <begin position="1"/>
        <end position="24"/>
    </location>
</feature>
<evidence type="ECO:0000313" key="3">
    <source>
        <dbReference type="Proteomes" id="UP000032229"/>
    </source>
</evidence>
<dbReference type="STRING" id="1454006.AW14_10230"/>
<evidence type="ECO:0000256" key="1">
    <source>
        <dbReference type="SAM" id="SignalP"/>
    </source>
</evidence>
<dbReference type="RefSeq" id="WP_044638665.1">
    <property type="nucleotide sequence ID" value="NZ_CP007202.1"/>
</dbReference>
<name>A0A0C5W9Y4_9FLAO</name>
<dbReference type="Pfam" id="PF09411">
    <property type="entry name" value="PagL"/>
    <property type="match status" value="1"/>
</dbReference>
<evidence type="ECO:0008006" key="4">
    <source>
        <dbReference type="Google" id="ProtNLM"/>
    </source>
</evidence>
<dbReference type="InterPro" id="IPR018550">
    <property type="entry name" value="Lipid-A_deacylase-rel"/>
</dbReference>
<gene>
    <name evidence="2" type="ORF">AW14_10230</name>
</gene>
<dbReference type="SUPFAM" id="SSF56925">
    <property type="entry name" value="OMPA-like"/>
    <property type="match status" value="1"/>
</dbReference>
<keyword evidence="3" id="KW-1185">Reference proteome</keyword>
<organism evidence="2 3">
    <name type="scientific">Siansivirga zeaxanthinifaciens CC-SAMT-1</name>
    <dbReference type="NCBI Taxonomy" id="1454006"/>
    <lineage>
        <taxon>Bacteria</taxon>
        <taxon>Pseudomonadati</taxon>
        <taxon>Bacteroidota</taxon>
        <taxon>Flavobacteriia</taxon>
        <taxon>Flavobacteriales</taxon>
        <taxon>Flavobacteriaceae</taxon>
        <taxon>Siansivirga</taxon>
    </lineage>
</organism>
<dbReference type="OrthoDB" id="1200606at2"/>
<protein>
    <recommendedName>
        <fullName evidence="4">Lipid A 3-O-deacylase</fullName>
    </recommendedName>
</protein>
<dbReference type="Gene3D" id="2.40.160.20">
    <property type="match status" value="1"/>
</dbReference>
<reference evidence="2 3" key="1">
    <citation type="submission" date="2014-02" db="EMBL/GenBank/DDBJ databases">
        <authorList>
            <person name="Young C.-C."/>
            <person name="Hameed A."/>
            <person name="Huang H.-C."/>
            <person name="Shahina M."/>
        </authorList>
    </citation>
    <scope>NUCLEOTIDE SEQUENCE [LARGE SCALE GENOMIC DNA]</scope>
    <source>
        <strain evidence="2 3">CC-SAMT-1</strain>
    </source>
</reference>